<evidence type="ECO:0000256" key="2">
    <source>
        <dbReference type="SAM" id="Phobius"/>
    </source>
</evidence>
<dbReference type="RefSeq" id="WP_026418333.1">
    <property type="nucleotide sequence ID" value="NZ_AUBJ02000001.1"/>
</dbReference>
<keyword evidence="2" id="KW-0812">Transmembrane</keyword>
<reference evidence="3 4" key="1">
    <citation type="submission" date="2022-06" db="EMBL/GenBank/DDBJ databases">
        <title>Genomic Encyclopedia of Type Strains, Phase I: the one thousand microbial genomes (KMG-I) project.</title>
        <authorList>
            <person name="Kyrpides N."/>
        </authorList>
    </citation>
    <scope>NUCLEOTIDE SEQUENCE [LARGE SCALE GENOMIC DNA]</scope>
    <source>
        <strain evidence="3 4">DSM 43889</strain>
    </source>
</reference>
<evidence type="ECO:0008006" key="5">
    <source>
        <dbReference type="Google" id="ProtNLM"/>
    </source>
</evidence>
<accession>A0ABT1JHY2</accession>
<keyword evidence="2" id="KW-1133">Transmembrane helix</keyword>
<evidence type="ECO:0000256" key="1">
    <source>
        <dbReference type="SAM" id="MobiDB-lite"/>
    </source>
</evidence>
<protein>
    <recommendedName>
        <fullName evidence="5">Integral membrane protein</fullName>
    </recommendedName>
</protein>
<feature type="transmembrane region" description="Helical" evidence="2">
    <location>
        <begin position="52"/>
        <end position="72"/>
    </location>
</feature>
<feature type="transmembrane region" description="Helical" evidence="2">
    <location>
        <begin position="79"/>
        <end position="101"/>
    </location>
</feature>
<name>A0ABT1JHY2_ACTCY</name>
<proteinExistence type="predicted"/>
<gene>
    <name evidence="3" type="ORF">G443_002026</name>
</gene>
<evidence type="ECO:0000313" key="4">
    <source>
        <dbReference type="Proteomes" id="UP000791080"/>
    </source>
</evidence>
<feature type="transmembrane region" description="Helical" evidence="2">
    <location>
        <begin position="121"/>
        <end position="141"/>
    </location>
</feature>
<keyword evidence="2" id="KW-0472">Membrane</keyword>
<feature type="region of interest" description="Disordered" evidence="1">
    <location>
        <begin position="224"/>
        <end position="259"/>
    </location>
</feature>
<evidence type="ECO:0000313" key="3">
    <source>
        <dbReference type="EMBL" id="MCP2331756.1"/>
    </source>
</evidence>
<keyword evidence="4" id="KW-1185">Reference proteome</keyword>
<organism evidence="3 4">
    <name type="scientific">Actinoalloteichus caeruleus DSM 43889</name>
    <dbReference type="NCBI Taxonomy" id="1120930"/>
    <lineage>
        <taxon>Bacteria</taxon>
        <taxon>Bacillati</taxon>
        <taxon>Actinomycetota</taxon>
        <taxon>Actinomycetes</taxon>
        <taxon>Pseudonocardiales</taxon>
        <taxon>Pseudonocardiaceae</taxon>
        <taxon>Actinoalloteichus</taxon>
        <taxon>Actinoalloteichus cyanogriseus</taxon>
    </lineage>
</organism>
<dbReference type="EMBL" id="AUBJ02000001">
    <property type="protein sequence ID" value="MCP2331756.1"/>
    <property type="molecule type" value="Genomic_DNA"/>
</dbReference>
<comment type="caution">
    <text evidence="3">The sequence shown here is derived from an EMBL/GenBank/DDBJ whole genome shotgun (WGS) entry which is preliminary data.</text>
</comment>
<sequence>MTVATTRDVVAGRGPASLAPAGEDAASGRAGGRPGWLVRARGWVWTAVGSRWSVPVVWGSFALIALATLLVTSSPAHRVWAAGALLGYGTAALVTAGWTWWSASTYGGPDGPAGPRPGVPGVATGCAVLGSVVAPLLVLTVSGVTQPEVRVTEDAGRLLVTTGTPYLSDPTEVYDHNPYLPALAVFGLPRVLLGPGVAGDPRWWFAVFLLIACRPEVMRAAPRRPPAPAAAQLRGTGPHARPGAGTGVRQPLSSLGGEG</sequence>
<dbReference type="Proteomes" id="UP000791080">
    <property type="component" value="Unassembled WGS sequence"/>
</dbReference>